<feature type="compositionally biased region" description="Polar residues" evidence="1">
    <location>
        <begin position="55"/>
        <end position="68"/>
    </location>
</feature>
<evidence type="ECO:0000313" key="2">
    <source>
        <dbReference type="EMBL" id="CAB4914452.1"/>
    </source>
</evidence>
<dbReference type="AlphaFoldDB" id="A0A6J7H3N3"/>
<accession>A0A6J7H3N3</accession>
<gene>
    <name evidence="2" type="ORF">UFOPK3609_01066</name>
</gene>
<protein>
    <submittedName>
        <fullName evidence="2">Unannotated protein</fullName>
    </submittedName>
</protein>
<name>A0A6J7H3N3_9ZZZZ</name>
<dbReference type="EMBL" id="CAFBMQ010000158">
    <property type="protein sequence ID" value="CAB4914452.1"/>
    <property type="molecule type" value="Genomic_DNA"/>
</dbReference>
<organism evidence="2">
    <name type="scientific">freshwater metagenome</name>
    <dbReference type="NCBI Taxonomy" id="449393"/>
    <lineage>
        <taxon>unclassified sequences</taxon>
        <taxon>metagenomes</taxon>
        <taxon>ecological metagenomes</taxon>
    </lineage>
</organism>
<feature type="region of interest" description="Disordered" evidence="1">
    <location>
        <begin position="17"/>
        <end position="79"/>
    </location>
</feature>
<sequence>MDSIWPAFIRSATTADCTRSPRNFGNSTPRLTAPTWWPARPTRCSPAATFGGDSTWMTRSTAPMSMPSSREEVATTAGS</sequence>
<proteinExistence type="predicted"/>
<evidence type="ECO:0000256" key="1">
    <source>
        <dbReference type="SAM" id="MobiDB-lite"/>
    </source>
</evidence>
<reference evidence="2" key="1">
    <citation type="submission" date="2020-05" db="EMBL/GenBank/DDBJ databases">
        <authorList>
            <person name="Chiriac C."/>
            <person name="Salcher M."/>
            <person name="Ghai R."/>
            <person name="Kavagutti S V."/>
        </authorList>
    </citation>
    <scope>NUCLEOTIDE SEQUENCE</scope>
</reference>
<feature type="compositionally biased region" description="Polar residues" evidence="1">
    <location>
        <begin position="17"/>
        <end position="30"/>
    </location>
</feature>